<comment type="caution">
    <text evidence="1">The sequence shown here is derived from an EMBL/GenBank/DDBJ whole genome shotgun (WGS) entry which is preliminary data.</text>
</comment>
<evidence type="ECO:0000313" key="2">
    <source>
        <dbReference type="Proteomes" id="UP000325313"/>
    </source>
</evidence>
<sequence>MHMPVCHVLQRLIIYSEHRQGVQLGSSGNFRVSFLQPFTFNELALPGPASSMDPTNISCHRVPNPLSYPGEVHWTRLFIGALRWDELAERSHDNSRLPVDRVYLRE</sequence>
<dbReference type="AlphaFoldDB" id="A0A5B0MA07"/>
<accession>A0A5B0MA07</accession>
<evidence type="ECO:0000313" key="1">
    <source>
        <dbReference type="EMBL" id="KAA1074017.1"/>
    </source>
</evidence>
<reference evidence="1 2" key="1">
    <citation type="submission" date="2019-05" db="EMBL/GenBank/DDBJ databases">
        <title>Emergence of the Ug99 lineage of the wheat stem rust pathogen through somatic hybridization.</title>
        <authorList>
            <person name="Li F."/>
            <person name="Upadhyaya N.M."/>
            <person name="Sperschneider J."/>
            <person name="Matny O."/>
            <person name="Nguyen-Phuc H."/>
            <person name="Mago R."/>
            <person name="Raley C."/>
            <person name="Miller M.E."/>
            <person name="Silverstein K.A.T."/>
            <person name="Henningsen E."/>
            <person name="Hirsch C.D."/>
            <person name="Visser B."/>
            <person name="Pretorius Z.A."/>
            <person name="Steffenson B.J."/>
            <person name="Schwessinger B."/>
            <person name="Dodds P.N."/>
            <person name="Figueroa M."/>
        </authorList>
    </citation>
    <scope>NUCLEOTIDE SEQUENCE [LARGE SCALE GENOMIC DNA]</scope>
    <source>
        <strain evidence="1 2">Ug99</strain>
    </source>
</reference>
<dbReference type="EMBL" id="VDEP01000474">
    <property type="protein sequence ID" value="KAA1074017.1"/>
    <property type="molecule type" value="Genomic_DNA"/>
</dbReference>
<dbReference type="Proteomes" id="UP000325313">
    <property type="component" value="Unassembled WGS sequence"/>
</dbReference>
<name>A0A5B0MA07_PUCGR</name>
<organism evidence="1 2">
    <name type="scientific">Puccinia graminis f. sp. tritici</name>
    <dbReference type="NCBI Taxonomy" id="56615"/>
    <lineage>
        <taxon>Eukaryota</taxon>
        <taxon>Fungi</taxon>
        <taxon>Dikarya</taxon>
        <taxon>Basidiomycota</taxon>
        <taxon>Pucciniomycotina</taxon>
        <taxon>Pucciniomycetes</taxon>
        <taxon>Pucciniales</taxon>
        <taxon>Pucciniaceae</taxon>
        <taxon>Puccinia</taxon>
    </lineage>
</organism>
<protein>
    <submittedName>
        <fullName evidence="1">Uncharacterized protein</fullName>
    </submittedName>
</protein>
<proteinExistence type="predicted"/>
<gene>
    <name evidence="1" type="ORF">PGTUg99_030872</name>
</gene>